<dbReference type="EMBL" id="ML992510">
    <property type="protein sequence ID" value="KAF2221527.1"/>
    <property type="molecule type" value="Genomic_DNA"/>
</dbReference>
<reference evidence="4" key="1">
    <citation type="journal article" date="2020" name="Stud. Mycol.">
        <title>101 Dothideomycetes genomes: A test case for predicting lifestyles and emergence of pathogens.</title>
        <authorList>
            <person name="Haridas S."/>
            <person name="Albert R."/>
            <person name="Binder M."/>
            <person name="Bloem J."/>
            <person name="LaButti K."/>
            <person name="Salamov A."/>
            <person name="Andreopoulos B."/>
            <person name="Baker S."/>
            <person name="Barry K."/>
            <person name="Bills G."/>
            <person name="Bluhm B."/>
            <person name="Cannon C."/>
            <person name="Castanera R."/>
            <person name="Culley D."/>
            <person name="Daum C."/>
            <person name="Ezra D."/>
            <person name="Gonzalez J."/>
            <person name="Henrissat B."/>
            <person name="Kuo A."/>
            <person name="Liang C."/>
            <person name="Lipzen A."/>
            <person name="Lutzoni F."/>
            <person name="Magnuson J."/>
            <person name="Mondo S."/>
            <person name="Nolan M."/>
            <person name="Ohm R."/>
            <person name="Pangilinan J."/>
            <person name="Park H.-J."/>
            <person name="Ramirez L."/>
            <person name="Alfaro M."/>
            <person name="Sun H."/>
            <person name="Tritt A."/>
            <person name="Yoshinaga Y."/>
            <person name="Zwiers L.-H."/>
            <person name="Turgeon B."/>
            <person name="Goodwin S."/>
            <person name="Spatafora J."/>
            <person name="Crous P."/>
            <person name="Grigoriev I."/>
        </authorList>
    </citation>
    <scope>NUCLEOTIDE SEQUENCE [LARGE SCALE GENOMIC DNA]</scope>
    <source>
        <strain evidence="4">CECT 20119</strain>
    </source>
</reference>
<dbReference type="PANTHER" id="PTHR46082:SF11">
    <property type="entry name" value="AAA+ ATPASE DOMAIN-CONTAINING PROTEIN-RELATED"/>
    <property type="match status" value="1"/>
</dbReference>
<feature type="domain" description="Nucleoside phosphorylase" evidence="2">
    <location>
        <begin position="35"/>
        <end position="328"/>
    </location>
</feature>
<feature type="compositionally biased region" description="Low complexity" evidence="1">
    <location>
        <begin position="340"/>
        <end position="352"/>
    </location>
</feature>
<dbReference type="InterPro" id="IPR035994">
    <property type="entry name" value="Nucleoside_phosphorylase_sf"/>
</dbReference>
<dbReference type="GO" id="GO:0003824">
    <property type="term" value="F:catalytic activity"/>
    <property type="evidence" value="ECO:0007669"/>
    <property type="project" value="InterPro"/>
</dbReference>
<dbReference type="Gene3D" id="3.40.50.1580">
    <property type="entry name" value="Nucleoside phosphorylase domain"/>
    <property type="match status" value="1"/>
</dbReference>
<dbReference type="Pfam" id="PF01048">
    <property type="entry name" value="PNP_UDP_1"/>
    <property type="match status" value="1"/>
</dbReference>
<dbReference type="GO" id="GO:0009116">
    <property type="term" value="P:nucleoside metabolic process"/>
    <property type="evidence" value="ECO:0007669"/>
    <property type="project" value="InterPro"/>
</dbReference>
<feature type="compositionally biased region" description="Basic and acidic residues" evidence="1">
    <location>
        <begin position="368"/>
        <end position="377"/>
    </location>
</feature>
<dbReference type="AlphaFoldDB" id="A0A6A6G774"/>
<evidence type="ECO:0000256" key="1">
    <source>
        <dbReference type="SAM" id="MobiDB-lite"/>
    </source>
</evidence>
<sequence>MGVLFSAQLTTPYSTQNAMNRGMAVLSFPSLGDFTIAVVCALPCEMAAVLAMLDEEYKDVHAPSNDDNRYNFGRIGCHNIIIVCLPAGSIGKSNAAVAAESLKRSFPIDFALLAGVGGGVPSQIFDIRLGDVVISQPYGKDGGLVQWDFGKRETGNTFRRTGALNSPSRKVLNTLSALQTRHALQGDSLSEHLEHAKRGYRNIQALFSPPKNEPDELYEATYEHPGGQTCTLCTKSRLVERPTRTKRGPALFYGLIASGDQVMKDALVRDSIARDEDIMCFEMKAAGVATAIPCLVIRGICDYADSHKAKAWQPYAAATAAALAREYLLFLQPSPRIYESASPSFSQVSSRSRPMASRRDTPSSASTRMEDNPRPRSPDPPPYDEVLIPHRHRVPLDQSPVELSAAALPRHISNNSGAGTRARLSPGARGNQSSLVPPRRPRPQNGSPAVANLAVDQDLLATMKQPSESDDRHQDLYTWTTCPWIKAARFRSLGTLQELWKCGAVALVSMTVTRR</sequence>
<dbReference type="Proteomes" id="UP000799538">
    <property type="component" value="Unassembled WGS sequence"/>
</dbReference>
<accession>A0A6A6G774</accession>
<dbReference type="InterPro" id="IPR053137">
    <property type="entry name" value="NLR-like"/>
</dbReference>
<dbReference type="CDD" id="cd09008">
    <property type="entry name" value="MTAN"/>
    <property type="match status" value="1"/>
</dbReference>
<keyword evidence="4" id="KW-1185">Reference proteome</keyword>
<evidence type="ECO:0000259" key="2">
    <source>
        <dbReference type="Pfam" id="PF01048"/>
    </source>
</evidence>
<feature type="region of interest" description="Disordered" evidence="1">
    <location>
        <begin position="340"/>
        <end position="387"/>
    </location>
</feature>
<proteinExistence type="predicted"/>
<feature type="region of interest" description="Disordered" evidence="1">
    <location>
        <begin position="409"/>
        <end position="449"/>
    </location>
</feature>
<evidence type="ECO:0000313" key="3">
    <source>
        <dbReference type="EMBL" id="KAF2221527.1"/>
    </source>
</evidence>
<evidence type="ECO:0000313" key="4">
    <source>
        <dbReference type="Proteomes" id="UP000799538"/>
    </source>
</evidence>
<dbReference type="SUPFAM" id="SSF53167">
    <property type="entry name" value="Purine and uridine phosphorylases"/>
    <property type="match status" value="1"/>
</dbReference>
<dbReference type="InterPro" id="IPR000845">
    <property type="entry name" value="Nucleoside_phosphorylase_d"/>
</dbReference>
<organism evidence="3 4">
    <name type="scientific">Elsinoe ampelina</name>
    <dbReference type="NCBI Taxonomy" id="302913"/>
    <lineage>
        <taxon>Eukaryota</taxon>
        <taxon>Fungi</taxon>
        <taxon>Dikarya</taxon>
        <taxon>Ascomycota</taxon>
        <taxon>Pezizomycotina</taxon>
        <taxon>Dothideomycetes</taxon>
        <taxon>Dothideomycetidae</taxon>
        <taxon>Myriangiales</taxon>
        <taxon>Elsinoaceae</taxon>
        <taxon>Elsinoe</taxon>
    </lineage>
</organism>
<dbReference type="PANTHER" id="PTHR46082">
    <property type="entry name" value="ATP/GTP-BINDING PROTEIN-RELATED"/>
    <property type="match status" value="1"/>
</dbReference>
<name>A0A6A6G774_9PEZI</name>
<protein>
    <submittedName>
        <fullName evidence="3">Nucleoside phosphorylase domain-containing protein</fullName>
    </submittedName>
</protein>
<dbReference type="OrthoDB" id="1577640at2759"/>
<gene>
    <name evidence="3" type="ORF">BDZ85DRAFT_301744</name>
</gene>